<accession>A0AAV4X5E6</accession>
<keyword evidence="2" id="KW-1185">Reference proteome</keyword>
<dbReference type="AlphaFoldDB" id="A0AAV4X5E6"/>
<organism evidence="1 2">
    <name type="scientific">Caerostris darwini</name>
    <dbReference type="NCBI Taxonomy" id="1538125"/>
    <lineage>
        <taxon>Eukaryota</taxon>
        <taxon>Metazoa</taxon>
        <taxon>Ecdysozoa</taxon>
        <taxon>Arthropoda</taxon>
        <taxon>Chelicerata</taxon>
        <taxon>Arachnida</taxon>
        <taxon>Araneae</taxon>
        <taxon>Araneomorphae</taxon>
        <taxon>Entelegynae</taxon>
        <taxon>Araneoidea</taxon>
        <taxon>Araneidae</taxon>
        <taxon>Caerostris</taxon>
    </lineage>
</organism>
<name>A0AAV4X5E6_9ARAC</name>
<dbReference type="EMBL" id="BPLQ01015694">
    <property type="protein sequence ID" value="GIY89792.1"/>
    <property type="molecule type" value="Genomic_DNA"/>
</dbReference>
<reference evidence="1 2" key="1">
    <citation type="submission" date="2021-06" db="EMBL/GenBank/DDBJ databases">
        <title>Caerostris darwini draft genome.</title>
        <authorList>
            <person name="Kono N."/>
            <person name="Arakawa K."/>
        </authorList>
    </citation>
    <scope>NUCLEOTIDE SEQUENCE [LARGE SCALE GENOMIC DNA]</scope>
</reference>
<gene>
    <name evidence="1" type="ORF">CDAR_175681</name>
</gene>
<protein>
    <submittedName>
        <fullName evidence="1">Uncharacterized protein</fullName>
    </submittedName>
</protein>
<comment type="caution">
    <text evidence="1">The sequence shown here is derived from an EMBL/GenBank/DDBJ whole genome shotgun (WGS) entry which is preliminary data.</text>
</comment>
<evidence type="ECO:0000313" key="2">
    <source>
        <dbReference type="Proteomes" id="UP001054837"/>
    </source>
</evidence>
<dbReference type="Proteomes" id="UP001054837">
    <property type="component" value="Unassembled WGS sequence"/>
</dbReference>
<proteinExistence type="predicted"/>
<sequence length="97" mass="11563">MPFPIRSKVEIEAPAIATDHEAEETWENYWRNFGMVRRKEGDRQERKQPKFQSWTIIPYRTYHIRSLLITPYRSALRIPGTMTYVFNISSAVLNCTR</sequence>
<evidence type="ECO:0000313" key="1">
    <source>
        <dbReference type="EMBL" id="GIY89792.1"/>
    </source>
</evidence>